<keyword evidence="1" id="KW-0496">Mitochondrion</keyword>
<protein>
    <submittedName>
        <fullName evidence="1">Uncharacterized protein</fullName>
    </submittedName>
</protein>
<name>A0A101LYG3_PICGL</name>
<evidence type="ECO:0000313" key="1">
    <source>
        <dbReference type="EMBL" id="KUM47684.1"/>
    </source>
</evidence>
<accession>A0A101LYG3</accession>
<comment type="caution">
    <text evidence="1">The sequence shown here is derived from an EMBL/GenBank/DDBJ whole genome shotgun (WGS) entry which is preliminary data.</text>
</comment>
<organism evidence="1">
    <name type="scientific">Picea glauca</name>
    <name type="common">White spruce</name>
    <name type="synonym">Pinus glauca</name>
    <dbReference type="NCBI Taxonomy" id="3330"/>
    <lineage>
        <taxon>Eukaryota</taxon>
        <taxon>Viridiplantae</taxon>
        <taxon>Streptophyta</taxon>
        <taxon>Embryophyta</taxon>
        <taxon>Tracheophyta</taxon>
        <taxon>Spermatophyta</taxon>
        <taxon>Pinopsida</taxon>
        <taxon>Pinidae</taxon>
        <taxon>Conifers I</taxon>
        <taxon>Pinales</taxon>
        <taxon>Pinaceae</taxon>
        <taxon>Picea</taxon>
    </lineage>
</organism>
<proteinExistence type="predicted"/>
<dbReference type="AlphaFoldDB" id="A0A101LYG3"/>
<reference evidence="1" key="1">
    <citation type="journal article" date="2015" name="Genome Biol. Evol.">
        <title>Organellar Genomes of White Spruce (Picea glauca): Assembly and Annotation.</title>
        <authorList>
            <person name="Jackman S.D."/>
            <person name="Warren R.L."/>
            <person name="Gibb E.A."/>
            <person name="Vandervalk B.P."/>
            <person name="Mohamadi H."/>
            <person name="Chu J."/>
            <person name="Raymond A."/>
            <person name="Pleasance S."/>
            <person name="Coope R."/>
            <person name="Wildung M.R."/>
            <person name="Ritland C.E."/>
            <person name="Bousquet J."/>
            <person name="Jones S.J."/>
            <person name="Bohlmann J."/>
            <person name="Birol I."/>
        </authorList>
    </citation>
    <scope>NUCLEOTIDE SEQUENCE [LARGE SCALE GENOMIC DNA]</scope>
    <source>
        <tissue evidence="1">Flushing bud</tissue>
    </source>
</reference>
<sequence length="85" mass="9336">MHITGTDHIGTCLTKLLSLTYLASLKQRDRHSIESIPPKQRDRHCTDTLLGKRLPAPTLGNAYPATLLLAYPATLLGNQQPCRGT</sequence>
<gene>
    <name evidence="1" type="ORF">ABT39_MTgene5871</name>
</gene>
<geneLocation type="mitochondrion" evidence="1"/>
<dbReference type="EMBL" id="LKAM01000007">
    <property type="protein sequence ID" value="KUM47684.1"/>
    <property type="molecule type" value="Genomic_DNA"/>
</dbReference>